<dbReference type="Gene3D" id="1.10.10.60">
    <property type="entry name" value="Homeodomain-like"/>
    <property type="match status" value="1"/>
</dbReference>
<dbReference type="PANTHER" id="PTHR43130">
    <property type="entry name" value="ARAC-FAMILY TRANSCRIPTIONAL REGULATOR"/>
    <property type="match status" value="1"/>
</dbReference>
<protein>
    <submittedName>
        <fullName evidence="5">AraC family transcriptional regulator</fullName>
    </submittedName>
    <submittedName>
        <fullName evidence="6">Carnitine catabolism transcriptional activator</fullName>
    </submittedName>
</protein>
<dbReference type="Gene3D" id="3.40.50.880">
    <property type="match status" value="1"/>
</dbReference>
<dbReference type="PROSITE" id="PS01124">
    <property type="entry name" value="HTH_ARAC_FAMILY_2"/>
    <property type="match status" value="1"/>
</dbReference>
<reference evidence="6 8" key="2">
    <citation type="submission" date="2018-08" db="EMBL/GenBank/DDBJ databases">
        <title>Genetic Globetrotter - A new plasmid hitch-hiking vast phylogenetic and geographic distances.</title>
        <authorList>
            <person name="Vollmers J."/>
            <person name="Petersen J."/>
        </authorList>
    </citation>
    <scope>NUCLEOTIDE SEQUENCE [LARGE SCALE GENOMIC DNA]</scope>
    <source>
        <strain evidence="6 8">DSM 26383</strain>
    </source>
</reference>
<evidence type="ECO:0000313" key="6">
    <source>
        <dbReference type="EMBL" id="QEW27039.1"/>
    </source>
</evidence>
<dbReference type="Pfam" id="PF12833">
    <property type="entry name" value="HTH_18"/>
    <property type="match status" value="1"/>
</dbReference>
<reference evidence="5 7" key="1">
    <citation type="submission" date="2015-04" db="EMBL/GenBank/DDBJ databases">
        <title>The draft genome sequence of Roseovarius indicus B108T.</title>
        <authorList>
            <person name="Li G."/>
            <person name="Lai Q."/>
            <person name="Shao Z."/>
            <person name="Yan P."/>
        </authorList>
    </citation>
    <scope>NUCLEOTIDE SEQUENCE [LARGE SCALE GENOMIC DNA]</scope>
    <source>
        <strain evidence="5 7">B108</strain>
    </source>
</reference>
<feature type="domain" description="HTH araC/xylS-type" evidence="4">
    <location>
        <begin position="228"/>
        <end position="326"/>
    </location>
</feature>
<evidence type="ECO:0000313" key="5">
    <source>
        <dbReference type="EMBL" id="KRS18140.1"/>
    </source>
</evidence>
<dbReference type="Proteomes" id="UP000051401">
    <property type="component" value="Unassembled WGS sequence"/>
</dbReference>
<accession>A0A0T5PAR4</accession>
<dbReference type="STRING" id="540747.SAMN04488031_101497"/>
<proteinExistence type="predicted"/>
<dbReference type="EMBL" id="CP031598">
    <property type="protein sequence ID" value="QEW27039.1"/>
    <property type="molecule type" value="Genomic_DNA"/>
</dbReference>
<dbReference type="KEGG" id="rid:RIdsm_02848"/>
<dbReference type="InterPro" id="IPR002818">
    <property type="entry name" value="DJ-1/PfpI"/>
</dbReference>
<dbReference type="PROSITE" id="PS00041">
    <property type="entry name" value="HTH_ARAC_FAMILY_1"/>
    <property type="match status" value="1"/>
</dbReference>
<dbReference type="Pfam" id="PF01965">
    <property type="entry name" value="DJ-1_PfpI"/>
    <property type="match status" value="1"/>
</dbReference>
<evidence type="ECO:0000256" key="3">
    <source>
        <dbReference type="ARBA" id="ARBA00023163"/>
    </source>
</evidence>
<evidence type="ECO:0000313" key="7">
    <source>
        <dbReference type="Proteomes" id="UP000051401"/>
    </source>
</evidence>
<dbReference type="GO" id="GO:0043565">
    <property type="term" value="F:sequence-specific DNA binding"/>
    <property type="evidence" value="ECO:0007669"/>
    <property type="project" value="InterPro"/>
</dbReference>
<dbReference type="InterPro" id="IPR009057">
    <property type="entry name" value="Homeodomain-like_sf"/>
</dbReference>
<keyword evidence="3" id="KW-0804">Transcription</keyword>
<dbReference type="EMBL" id="LAXI01000004">
    <property type="protein sequence ID" value="KRS18140.1"/>
    <property type="molecule type" value="Genomic_DNA"/>
</dbReference>
<dbReference type="InterPro" id="IPR052158">
    <property type="entry name" value="INH-QAR"/>
</dbReference>
<evidence type="ECO:0000256" key="1">
    <source>
        <dbReference type="ARBA" id="ARBA00023015"/>
    </source>
</evidence>
<dbReference type="RefSeq" id="WP_057815195.1">
    <property type="nucleotide sequence ID" value="NZ_CAXRJZ010000033.1"/>
</dbReference>
<dbReference type="SUPFAM" id="SSF52317">
    <property type="entry name" value="Class I glutamine amidotransferase-like"/>
    <property type="match status" value="1"/>
</dbReference>
<dbReference type="Proteomes" id="UP000325785">
    <property type="component" value="Chromosome"/>
</dbReference>
<dbReference type="InterPro" id="IPR029062">
    <property type="entry name" value="Class_I_gatase-like"/>
</dbReference>
<dbReference type="CDD" id="cd03136">
    <property type="entry name" value="GATase1_AraC_ArgR_like"/>
    <property type="match status" value="1"/>
</dbReference>
<organism evidence="5 7">
    <name type="scientific">Roseovarius indicus</name>
    <dbReference type="NCBI Taxonomy" id="540747"/>
    <lineage>
        <taxon>Bacteria</taxon>
        <taxon>Pseudomonadati</taxon>
        <taxon>Pseudomonadota</taxon>
        <taxon>Alphaproteobacteria</taxon>
        <taxon>Rhodobacterales</taxon>
        <taxon>Roseobacteraceae</taxon>
        <taxon>Roseovarius</taxon>
    </lineage>
</organism>
<dbReference type="PATRIC" id="fig|540747.5.peg.4440"/>
<dbReference type="InterPro" id="IPR018060">
    <property type="entry name" value="HTH_AraC"/>
</dbReference>
<dbReference type="InterPro" id="IPR018062">
    <property type="entry name" value="HTH_AraC-typ_CS"/>
</dbReference>
<dbReference type="PANTHER" id="PTHR43130:SF3">
    <property type="entry name" value="HTH-TYPE TRANSCRIPTIONAL REGULATOR RV1931C"/>
    <property type="match status" value="1"/>
</dbReference>
<keyword evidence="7" id="KW-1185">Reference proteome</keyword>
<evidence type="ECO:0000313" key="8">
    <source>
        <dbReference type="Proteomes" id="UP000325785"/>
    </source>
</evidence>
<dbReference type="SMART" id="SM00342">
    <property type="entry name" value="HTH_ARAC"/>
    <property type="match status" value="1"/>
</dbReference>
<dbReference type="SUPFAM" id="SSF46689">
    <property type="entry name" value="Homeodomain-like"/>
    <property type="match status" value="2"/>
</dbReference>
<dbReference type="AlphaFoldDB" id="A0A0T5PAR4"/>
<evidence type="ECO:0000256" key="2">
    <source>
        <dbReference type="ARBA" id="ARBA00023125"/>
    </source>
</evidence>
<gene>
    <name evidence="6" type="primary">cdhR_5</name>
    <name evidence="6" type="ORF">RIdsm_02848</name>
    <name evidence="5" type="ORF">XM52_08260</name>
</gene>
<keyword evidence="1" id="KW-0805">Transcription regulation</keyword>
<dbReference type="OrthoDB" id="9793400at2"/>
<keyword evidence="2" id="KW-0238">DNA-binding</keyword>
<sequence length="333" mass="37407">MQVETGKVEVKAQGAPRRFVFVLLENFSLLSFAAALDCLRIANRMADKTLYTWVTTGESGDTVGCSAGTRFHLDMPLEELSRDDTMLICGGTDIQQATTKKLLNWLRREARRGLRVGGLCTASYVMARAGLLDGKKATIHWENHDSFTEEFDEVELTKSVFVIDGSRMSTAGGTSSIDLMLKIIADEQGDKLANAVADQMIYASIRTDQDTQRLSVPTRIGVRHPKLSQVIQMMEANIEEPISPAILAKDVGMSTRQLERLFRRYLNRSPKRYYMELRLQKARNLLMQTDMTVINVALACGFASPSHFSKCYRSHYNTTPYRERGSQSTRLSV</sequence>
<name>A0A0T5PAR4_9RHOB</name>
<dbReference type="GO" id="GO:0003700">
    <property type="term" value="F:DNA-binding transcription factor activity"/>
    <property type="evidence" value="ECO:0007669"/>
    <property type="project" value="InterPro"/>
</dbReference>
<evidence type="ECO:0000259" key="4">
    <source>
        <dbReference type="PROSITE" id="PS01124"/>
    </source>
</evidence>